<dbReference type="RefSeq" id="WP_377177496.1">
    <property type="nucleotide sequence ID" value="NZ_JBHTMY010000002.1"/>
</dbReference>
<reference evidence="2" key="1">
    <citation type="journal article" date="2019" name="Int. J. Syst. Evol. Microbiol.">
        <title>The Global Catalogue of Microorganisms (GCM) 10K type strain sequencing project: providing services to taxonomists for standard genome sequencing and annotation.</title>
        <authorList>
            <consortium name="The Broad Institute Genomics Platform"/>
            <consortium name="The Broad Institute Genome Sequencing Center for Infectious Disease"/>
            <person name="Wu L."/>
            <person name="Ma J."/>
        </authorList>
    </citation>
    <scope>NUCLEOTIDE SEQUENCE [LARGE SCALE GENOMIC DNA]</scope>
    <source>
        <strain evidence="2">CCUG 61485</strain>
    </source>
</reference>
<name>A0ABW3Y2F7_9FLAO</name>
<gene>
    <name evidence="1" type="ORF">ACFQ39_07155</name>
</gene>
<proteinExistence type="predicted"/>
<organism evidence="1 2">
    <name type="scientific">Namhaeicola litoreus</name>
    <dbReference type="NCBI Taxonomy" id="1052145"/>
    <lineage>
        <taxon>Bacteria</taxon>
        <taxon>Pseudomonadati</taxon>
        <taxon>Bacteroidota</taxon>
        <taxon>Flavobacteriia</taxon>
        <taxon>Flavobacteriales</taxon>
        <taxon>Flavobacteriaceae</taxon>
        <taxon>Namhaeicola</taxon>
    </lineage>
</organism>
<protein>
    <submittedName>
        <fullName evidence="1">IPExxxVDY family protein</fullName>
    </submittedName>
</protein>
<accession>A0ABW3Y2F7</accession>
<evidence type="ECO:0000313" key="1">
    <source>
        <dbReference type="EMBL" id="MFD1315391.1"/>
    </source>
</evidence>
<dbReference type="NCBIfam" id="NF033205">
    <property type="entry name" value="IPExxxVDY"/>
    <property type="match status" value="1"/>
</dbReference>
<dbReference type="EMBL" id="JBHTMY010000002">
    <property type="protein sequence ID" value="MFD1315391.1"/>
    <property type="molecule type" value="Genomic_DNA"/>
</dbReference>
<sequence>MSKILAIDFEYDHDYTLFGIYTPLEDFRLAFLLNDKLELKLRKYREDLDLFLKNEKSSFSIYIFDDEKKMTTWSLIANKNIQAKTELRQIGNLFDDQPIQSFLIPEKKRVDFFLKMDGQLSYEETKEIIQKIKTINQIVTLYAIDPNDLKSRDNLIFETNPDFIYQ</sequence>
<evidence type="ECO:0000313" key="2">
    <source>
        <dbReference type="Proteomes" id="UP001597201"/>
    </source>
</evidence>
<comment type="caution">
    <text evidence="1">The sequence shown here is derived from an EMBL/GenBank/DDBJ whole genome shotgun (WGS) entry which is preliminary data.</text>
</comment>
<dbReference type="InterPro" id="IPR047690">
    <property type="entry name" value="IPExxxVDY_fam"/>
</dbReference>
<dbReference type="Proteomes" id="UP001597201">
    <property type="component" value="Unassembled WGS sequence"/>
</dbReference>
<keyword evidence="2" id="KW-1185">Reference proteome</keyword>